<keyword evidence="1" id="KW-0067">ATP-binding</keyword>
<proteinExistence type="predicted"/>
<dbReference type="Proteomes" id="UP000615446">
    <property type="component" value="Unassembled WGS sequence"/>
</dbReference>
<organism evidence="1 2">
    <name type="scientific">Rhizophagus clarus</name>
    <dbReference type="NCBI Taxonomy" id="94130"/>
    <lineage>
        <taxon>Eukaryota</taxon>
        <taxon>Fungi</taxon>
        <taxon>Fungi incertae sedis</taxon>
        <taxon>Mucoromycota</taxon>
        <taxon>Glomeromycotina</taxon>
        <taxon>Glomeromycetes</taxon>
        <taxon>Glomerales</taxon>
        <taxon>Glomeraceae</taxon>
        <taxon>Rhizophagus</taxon>
    </lineage>
</organism>
<dbReference type="OrthoDB" id="432234at2759"/>
<comment type="caution">
    <text evidence="1">The sequence shown here is derived from an EMBL/GenBank/DDBJ whole genome shotgun (WGS) entry which is preliminary data.</text>
</comment>
<name>A0A8H3KZH0_9GLOM</name>
<keyword evidence="1" id="KW-0378">Hydrolase</keyword>
<accession>A0A8H3KZH0</accession>
<evidence type="ECO:0000313" key="1">
    <source>
        <dbReference type="EMBL" id="GES77231.1"/>
    </source>
</evidence>
<keyword evidence="1" id="KW-0547">Nucleotide-binding</keyword>
<sequence>MKNNEDEMSRILTHFNSLITTINPNPDALIWFLKDKVEYSFIYENDRGQPELITLRNDPYVNPHNQLQLQGWYANVDLKPVLTICAALQYVTKYATKSELWSSFLEILNNILSNSDPYDPSLGSFQHLLLYTIYWDRPAELENLSLFQLYLRYKIYKGKWKVCDYENVLCIWPRPSPQCDGPQWDEFCHIKKKEEIKDLFSVSVNNLEVELDDYKEQQEAEECSEDIRPDWMILAKMDIDSIDLNTFVQQSRNEDDLSAVNSTVDYRSLNKKQMIIFRKIETHYNAIIANHNQVDPLRVIIMGIAETGVAAFNIYGSTIHSTLSILLDIVIRQSGDSLEQRLFRDILMRLHDDEPTMNDWRTLATRFDDSSTTENNQFVDAIHITPRKVDIYEININSVTTKGLEVQLLLSKDPPSLPIAVLVDFDNYIGPAIISTEGKKVVPIIPIWRFWETKMVACSRLQILLTLAWAITVHKSQGLILPKVVIDLDNKEYVTDLSFVAVSCVSTLKNILFKPFSFERLQQIRTCKRLQERKEKEKHLNSIIFHN</sequence>
<reference evidence="1" key="1">
    <citation type="submission" date="2019-10" db="EMBL/GenBank/DDBJ databases">
        <title>Conservation and host-specific expression of non-tandemly repeated heterogenous ribosome RNA gene in arbuscular mycorrhizal fungi.</title>
        <authorList>
            <person name="Maeda T."/>
            <person name="Kobayashi Y."/>
            <person name="Nakagawa T."/>
            <person name="Ezawa T."/>
            <person name="Yamaguchi K."/>
            <person name="Bino T."/>
            <person name="Nishimoto Y."/>
            <person name="Shigenobu S."/>
            <person name="Kawaguchi M."/>
        </authorList>
    </citation>
    <scope>NUCLEOTIDE SEQUENCE</scope>
    <source>
        <strain evidence="1">HR1</strain>
    </source>
</reference>
<evidence type="ECO:0000313" key="2">
    <source>
        <dbReference type="Proteomes" id="UP000615446"/>
    </source>
</evidence>
<dbReference type="PANTHER" id="PTHR47642">
    <property type="entry name" value="ATP-DEPENDENT DNA HELICASE"/>
    <property type="match status" value="1"/>
</dbReference>
<protein>
    <submittedName>
        <fullName evidence="1">ATP-dependent DNA helicase Pif1-like</fullName>
    </submittedName>
</protein>
<dbReference type="GO" id="GO:0004386">
    <property type="term" value="F:helicase activity"/>
    <property type="evidence" value="ECO:0007669"/>
    <property type="project" value="UniProtKB-KW"/>
</dbReference>
<dbReference type="AlphaFoldDB" id="A0A8H3KZH0"/>
<keyword evidence="1" id="KW-0347">Helicase</keyword>
<dbReference type="CDD" id="cd18809">
    <property type="entry name" value="SF1_C_RecD"/>
    <property type="match status" value="1"/>
</dbReference>
<dbReference type="InterPro" id="IPR051055">
    <property type="entry name" value="PIF1_helicase"/>
</dbReference>
<dbReference type="InterPro" id="IPR027417">
    <property type="entry name" value="P-loop_NTPase"/>
</dbReference>
<dbReference type="SUPFAM" id="SSF52540">
    <property type="entry name" value="P-loop containing nucleoside triphosphate hydrolases"/>
    <property type="match status" value="1"/>
</dbReference>
<gene>
    <name evidence="1" type="ORF">RCL2_000461400</name>
</gene>
<dbReference type="EMBL" id="BLAL01000030">
    <property type="protein sequence ID" value="GES77231.1"/>
    <property type="molecule type" value="Genomic_DNA"/>
</dbReference>